<organism evidence="2 4">
    <name type="scientific">Clostridium innocuum</name>
    <dbReference type="NCBI Taxonomy" id="1522"/>
    <lineage>
        <taxon>Bacteria</taxon>
        <taxon>Bacillati</taxon>
        <taxon>Bacillota</taxon>
        <taxon>Clostridia</taxon>
        <taxon>Eubacteriales</taxon>
        <taxon>Clostridiaceae</taxon>
        <taxon>Clostridium</taxon>
    </lineage>
</organism>
<evidence type="ECO:0000313" key="2">
    <source>
        <dbReference type="EMBL" id="KGJ54181.1"/>
    </source>
</evidence>
<dbReference type="Gene3D" id="3.20.20.80">
    <property type="entry name" value="Glycosidases"/>
    <property type="match status" value="1"/>
</dbReference>
<dbReference type="SUPFAM" id="SSF51445">
    <property type="entry name" value="(Trans)glycosidases"/>
    <property type="match status" value="1"/>
</dbReference>
<dbReference type="PROSITE" id="PS00653">
    <property type="entry name" value="GLYCOSYL_HYDROL_F1_2"/>
    <property type="match status" value="1"/>
</dbReference>
<comment type="similarity">
    <text evidence="1">Belongs to the glycosyl hydrolase 1 family.</text>
</comment>
<dbReference type="GO" id="GO:0016052">
    <property type="term" value="P:carbohydrate catabolic process"/>
    <property type="evidence" value="ECO:0007669"/>
    <property type="project" value="TreeGrafter"/>
</dbReference>
<proteinExistence type="inferred from homology"/>
<dbReference type="PANTHER" id="PTHR10353:SF296">
    <property type="entry name" value="6-PHOSPHO-BETA-GLUCOSIDASE"/>
    <property type="match status" value="1"/>
</dbReference>
<evidence type="ECO:0000256" key="1">
    <source>
        <dbReference type="RuleBase" id="RU003690"/>
    </source>
</evidence>
<dbReference type="PANTHER" id="PTHR10353">
    <property type="entry name" value="GLYCOSYL HYDROLASE"/>
    <property type="match status" value="1"/>
</dbReference>
<protein>
    <submittedName>
        <fullName evidence="2">6-phospho-beta-glucosidase</fullName>
    </submittedName>
    <submittedName>
        <fullName evidence="3">Family 1 glycosylhydrolase</fullName>
    </submittedName>
</protein>
<dbReference type="RefSeq" id="WP_008816200.1">
    <property type="nucleotide sequence ID" value="NZ_AP025565.1"/>
</dbReference>
<comment type="caution">
    <text evidence="2">The sequence shown here is derived from an EMBL/GenBank/DDBJ whole genome shotgun (WGS) entry which is preliminary data.</text>
</comment>
<dbReference type="EMBL" id="JQIF01000020">
    <property type="protein sequence ID" value="KGJ54181.1"/>
    <property type="molecule type" value="Genomic_DNA"/>
</dbReference>
<dbReference type="GO" id="GO:0005829">
    <property type="term" value="C:cytosol"/>
    <property type="evidence" value="ECO:0007669"/>
    <property type="project" value="TreeGrafter"/>
</dbReference>
<dbReference type="PRINTS" id="PR00131">
    <property type="entry name" value="GLHYDRLASE1"/>
</dbReference>
<dbReference type="Pfam" id="PF00232">
    <property type="entry name" value="Glyco_hydro_1"/>
    <property type="match status" value="2"/>
</dbReference>
<dbReference type="EMBL" id="JAKTMA010000023">
    <property type="protein sequence ID" value="MCR0233783.1"/>
    <property type="molecule type" value="Genomic_DNA"/>
</dbReference>
<reference evidence="2 4" key="1">
    <citation type="submission" date="2014-08" db="EMBL/GenBank/DDBJ databases">
        <title>Clostridium innocuum, an unnegligible vancomycin-resistant pathogen causing extra-intestinal infections.</title>
        <authorList>
            <person name="Feng Y."/>
            <person name="Chiu C.-H."/>
        </authorList>
    </citation>
    <scope>NUCLEOTIDE SEQUENCE [LARGE SCALE GENOMIC DNA]</scope>
    <source>
        <strain evidence="2 4">AN88</strain>
    </source>
</reference>
<dbReference type="Proteomes" id="UP000030008">
    <property type="component" value="Unassembled WGS sequence"/>
</dbReference>
<dbReference type="Proteomes" id="UP001203972">
    <property type="component" value="Unassembled WGS sequence"/>
</dbReference>
<reference evidence="3" key="2">
    <citation type="journal article" date="2022" name="Clin. Infect. Dis.">
        <title>Association between Clostridium innocuum and antibiotic-associated diarrhea in adults and children: A cross-sectional study and comparative genomics analysis.</title>
        <authorList>
            <person name="Cherny K.E."/>
            <person name="Muscat E.B."/>
            <person name="Balaji A."/>
            <person name="Mukherjee J."/>
            <person name="Ozer E.A."/>
            <person name="Angarone M.P."/>
            <person name="Hauser A.R."/>
            <person name="Sichel J.S."/>
            <person name="Amponsah E."/>
            <person name="Kociolek L.K."/>
        </authorList>
    </citation>
    <scope>NUCLEOTIDE SEQUENCE</scope>
    <source>
        <strain evidence="3">NU1-AC-029v</strain>
    </source>
</reference>
<dbReference type="AlphaFoldDB" id="A0A099I9A6"/>
<accession>A0A099I9A6</accession>
<dbReference type="InterPro" id="IPR001360">
    <property type="entry name" value="Glyco_hydro_1"/>
</dbReference>
<gene>
    <name evidence="2" type="ORF">CIAN88_04795</name>
    <name evidence="3" type="ORF">MKC95_13500</name>
</gene>
<dbReference type="InterPro" id="IPR033132">
    <property type="entry name" value="GH_1_N_CS"/>
</dbReference>
<sequence length="490" mass="56583">MNNFPKNFLWGGATAANQCEGGWNAGGRGPARTDITTAGTADTARMLTYRMPDGTTGAVSQFEGIPEGGKGAVLDGYYYPNQEGIDFYHRYKEDIALFAEMGFKMFRMSISWSRIFPQGIEHEPNQDGLDFYRNVFMELKKYHIEPLVTISHYDTPLYLEEEEGGWNERKMIAYFDRYTEVIFKEYKGLVKYWLTFNEINCLIMMKDWMPNATREMVSSYYQQLHYQFVASARAVQRAHETDPDYQVGCMLAGMCNYPLTCDPKDILKTQKKMQDAFYYCGDVMVRGKYPAYAKRIWKEDYVELDCTLKDMQQLEKGTVDFFTFSYYGTSCVTTHEGVEKDGAGNLSLGVKNKYIQYTDWGWGMDPDGLQYFLNDIYDRYEIPVMVVENGLGAIDTLEEDGSIHDPYRIDYLREHIRAMHAALKDGVDLRGYTPWGCIDLISASTGEMKKRYGFIYVDLDNEGNGTKNRYKKDSFYWYKKVIASNGEDLE</sequence>
<dbReference type="InterPro" id="IPR017853">
    <property type="entry name" value="GH"/>
</dbReference>
<evidence type="ECO:0000313" key="3">
    <source>
        <dbReference type="EMBL" id="MCR0233783.1"/>
    </source>
</evidence>
<evidence type="ECO:0000313" key="4">
    <source>
        <dbReference type="Proteomes" id="UP000030008"/>
    </source>
</evidence>
<name>A0A099I9A6_CLOIN</name>
<dbReference type="GO" id="GO:0008422">
    <property type="term" value="F:beta-glucosidase activity"/>
    <property type="evidence" value="ECO:0007669"/>
    <property type="project" value="TreeGrafter"/>
</dbReference>